<protein>
    <submittedName>
        <fullName evidence="1">Uncharacterized protein</fullName>
    </submittedName>
</protein>
<proteinExistence type="predicted"/>
<accession>A0ACB9W200</accession>
<organism evidence="1 2">
    <name type="scientific">Chaenocephalus aceratus</name>
    <name type="common">Blackfin icefish</name>
    <name type="synonym">Chaenichthys aceratus</name>
    <dbReference type="NCBI Taxonomy" id="36190"/>
    <lineage>
        <taxon>Eukaryota</taxon>
        <taxon>Metazoa</taxon>
        <taxon>Chordata</taxon>
        <taxon>Craniata</taxon>
        <taxon>Vertebrata</taxon>
        <taxon>Euteleostomi</taxon>
        <taxon>Actinopterygii</taxon>
        <taxon>Neopterygii</taxon>
        <taxon>Teleostei</taxon>
        <taxon>Neoteleostei</taxon>
        <taxon>Acanthomorphata</taxon>
        <taxon>Eupercaria</taxon>
        <taxon>Perciformes</taxon>
        <taxon>Notothenioidei</taxon>
        <taxon>Channichthyidae</taxon>
        <taxon>Chaenocephalus</taxon>
    </lineage>
</organism>
<dbReference type="EMBL" id="CM043804">
    <property type="protein sequence ID" value="KAI4806517.1"/>
    <property type="molecule type" value="Genomic_DNA"/>
</dbReference>
<evidence type="ECO:0000313" key="2">
    <source>
        <dbReference type="Proteomes" id="UP001057452"/>
    </source>
</evidence>
<dbReference type="Proteomes" id="UP001057452">
    <property type="component" value="Chromosome 20"/>
</dbReference>
<evidence type="ECO:0000313" key="1">
    <source>
        <dbReference type="EMBL" id="KAI4806517.1"/>
    </source>
</evidence>
<sequence>QGESSNGVEQACVLVRVKLWPGLQAAAIRSLPRSLWSGTRLNLHLLGELHFRYIVQASLNTAQGRRDVMLNTVHCVAVCYPWLHAQALRVVFCPCSLLVGRGRMRSHPSPANSHQSGPMLEPQREEAIAHSTGAHSPSTQGGRGHLTHQGPVGSSLHPPA</sequence>
<name>A0ACB9W200_CHAAC</name>
<comment type="caution">
    <text evidence="1">The sequence shown here is derived from an EMBL/GenBank/DDBJ whole genome shotgun (WGS) entry which is preliminary data.</text>
</comment>
<gene>
    <name evidence="1" type="ORF">KUCAC02_017337</name>
</gene>
<keyword evidence="2" id="KW-1185">Reference proteome</keyword>
<feature type="non-terminal residue" evidence="1">
    <location>
        <position position="160"/>
    </location>
</feature>
<feature type="non-terminal residue" evidence="1">
    <location>
        <position position="1"/>
    </location>
</feature>
<reference evidence="1" key="1">
    <citation type="submission" date="2022-05" db="EMBL/GenBank/DDBJ databases">
        <title>Chromosome-level genome of Chaenocephalus aceratus.</title>
        <authorList>
            <person name="Park H."/>
        </authorList>
    </citation>
    <scope>NUCLEOTIDE SEQUENCE</scope>
    <source>
        <strain evidence="1">KU_202001</strain>
    </source>
</reference>